<dbReference type="Pfam" id="PF00201">
    <property type="entry name" value="UDPGT"/>
    <property type="match status" value="1"/>
</dbReference>
<dbReference type="PANTHER" id="PTHR11926">
    <property type="entry name" value="GLUCOSYL/GLUCURONOSYL TRANSFERASES"/>
    <property type="match status" value="1"/>
</dbReference>
<evidence type="ECO:0000313" key="8">
    <source>
        <dbReference type="Proteomes" id="UP000230069"/>
    </source>
</evidence>
<evidence type="ECO:0000256" key="3">
    <source>
        <dbReference type="ARBA" id="ARBA00022679"/>
    </source>
</evidence>
<gene>
    <name evidence="7" type="ORF">AQUCO_04200011v1</name>
</gene>
<dbReference type="OrthoDB" id="5835829at2759"/>
<dbReference type="STRING" id="218851.A0A2G5CNW0"/>
<keyword evidence="8" id="KW-1185">Reference proteome</keyword>
<evidence type="ECO:0000313" key="7">
    <source>
        <dbReference type="EMBL" id="PIA32974.1"/>
    </source>
</evidence>
<feature type="domain" description="Glycosyltransferase N-terminal" evidence="6">
    <location>
        <begin position="12"/>
        <end position="79"/>
    </location>
</feature>
<dbReference type="InParanoid" id="A0A2G5CNW0"/>
<dbReference type="InterPro" id="IPR035595">
    <property type="entry name" value="UDP_glycos_trans_CS"/>
</dbReference>
<keyword evidence="3 4" id="KW-0808">Transferase</keyword>
<sequence length="462" mass="51181">MGSETPSSPHLHVLMVSFPARGHINPLLRLAKCLASKGLYITFSTNHNIREMFDGIDIDTAIKIGHGELRFEFFNDGSPLHEPIRRPLGERMNQLETVGPGSLVQLINKQTETGRPVSCIINNMFVPWVCDVATDMGIPCAVLWIESCAIYSIYYHYFHELASFPTVDQPDSTLDIPGLPTLQPDEITTLLHPLHTIRAKPMKKAIMDQIKNLPKSFAVLVDSFEELEHEAIEPMLSLCPIRPIGPLCKFHDVGGTVSAADECLEWLDTKPAGSVAYVSFGTLAAPTTGEMEEIAWGLYNSGLSFIWVVKPNTEPLPDGFIKESEGKRLMVHWCPQDRVLAHPSVACFVTHCGWNSCMESLSCGVPVVAAPQFGDQVTNAKFLVDVYGVGVQLVRGIKDMKTLTREMVERCVVEVTRGPKAEEIKKNVLKWRKAAEETVAKGGSSEKNLQKFVDEIIQITSK</sequence>
<protein>
    <recommendedName>
        <fullName evidence="5">Glycosyltransferase</fullName>
        <ecNumber evidence="5">2.4.1.-</ecNumber>
    </recommendedName>
</protein>
<dbReference type="Pfam" id="PF26168">
    <property type="entry name" value="Glyco_transf_N"/>
    <property type="match status" value="1"/>
</dbReference>
<name>A0A2G5CNW0_AQUCA</name>
<dbReference type="InterPro" id="IPR058980">
    <property type="entry name" value="Glyco_transf_N"/>
</dbReference>
<reference evidence="7 8" key="1">
    <citation type="submission" date="2017-09" db="EMBL/GenBank/DDBJ databases">
        <title>WGS assembly of Aquilegia coerulea Goldsmith.</title>
        <authorList>
            <person name="Hodges S."/>
            <person name="Kramer E."/>
            <person name="Nordborg M."/>
            <person name="Tomkins J."/>
            <person name="Borevitz J."/>
            <person name="Derieg N."/>
            <person name="Yan J."/>
            <person name="Mihaltcheva S."/>
            <person name="Hayes R.D."/>
            <person name="Rokhsar D."/>
        </authorList>
    </citation>
    <scope>NUCLEOTIDE SEQUENCE [LARGE SCALE GENOMIC DNA]</scope>
    <source>
        <strain evidence="8">cv. Goldsmith</strain>
    </source>
</reference>
<dbReference type="PROSITE" id="PS00375">
    <property type="entry name" value="UDPGT"/>
    <property type="match status" value="1"/>
</dbReference>
<evidence type="ECO:0000256" key="4">
    <source>
        <dbReference type="RuleBase" id="RU003718"/>
    </source>
</evidence>
<evidence type="ECO:0000259" key="6">
    <source>
        <dbReference type="Pfam" id="PF26168"/>
    </source>
</evidence>
<keyword evidence="2 4" id="KW-0328">Glycosyltransferase</keyword>
<evidence type="ECO:0000256" key="1">
    <source>
        <dbReference type="ARBA" id="ARBA00009995"/>
    </source>
</evidence>
<dbReference type="SUPFAM" id="SSF53756">
    <property type="entry name" value="UDP-Glycosyltransferase/glycogen phosphorylase"/>
    <property type="match status" value="1"/>
</dbReference>
<dbReference type="GO" id="GO:0080043">
    <property type="term" value="F:quercetin 3-O-glucosyltransferase activity"/>
    <property type="evidence" value="ECO:0007669"/>
    <property type="project" value="TreeGrafter"/>
</dbReference>
<dbReference type="EMBL" id="KZ305059">
    <property type="protein sequence ID" value="PIA32974.1"/>
    <property type="molecule type" value="Genomic_DNA"/>
</dbReference>
<dbReference type="EC" id="2.4.1.-" evidence="5"/>
<dbReference type="FunFam" id="3.40.50.2000:FF:000101">
    <property type="entry name" value="Glycosyltransferase"/>
    <property type="match status" value="1"/>
</dbReference>
<proteinExistence type="inferred from homology"/>
<dbReference type="CDD" id="cd03784">
    <property type="entry name" value="GT1_Gtf-like"/>
    <property type="match status" value="1"/>
</dbReference>
<dbReference type="GO" id="GO:0080044">
    <property type="term" value="F:quercetin 7-O-glucosyltransferase activity"/>
    <property type="evidence" value="ECO:0007669"/>
    <property type="project" value="TreeGrafter"/>
</dbReference>
<dbReference type="FunCoup" id="A0A2G5CNW0">
    <property type="interactions" value="330"/>
</dbReference>
<dbReference type="InterPro" id="IPR002213">
    <property type="entry name" value="UDP_glucos_trans"/>
</dbReference>
<dbReference type="AlphaFoldDB" id="A0A2G5CNW0"/>
<dbReference type="PANTHER" id="PTHR11926:SF986">
    <property type="entry name" value="UDP-GLYCOSYLTRANSFERASE 84A1"/>
    <property type="match status" value="1"/>
</dbReference>
<dbReference type="Proteomes" id="UP000230069">
    <property type="component" value="Unassembled WGS sequence"/>
</dbReference>
<evidence type="ECO:0000256" key="2">
    <source>
        <dbReference type="ARBA" id="ARBA00022676"/>
    </source>
</evidence>
<comment type="similarity">
    <text evidence="1 4">Belongs to the UDP-glycosyltransferase family.</text>
</comment>
<dbReference type="FunFam" id="3.40.50.2000:FF:000078">
    <property type="entry name" value="Glycosyltransferase"/>
    <property type="match status" value="1"/>
</dbReference>
<evidence type="ECO:0000256" key="5">
    <source>
        <dbReference type="RuleBase" id="RU362057"/>
    </source>
</evidence>
<organism evidence="7 8">
    <name type="scientific">Aquilegia coerulea</name>
    <name type="common">Rocky mountain columbine</name>
    <dbReference type="NCBI Taxonomy" id="218851"/>
    <lineage>
        <taxon>Eukaryota</taxon>
        <taxon>Viridiplantae</taxon>
        <taxon>Streptophyta</taxon>
        <taxon>Embryophyta</taxon>
        <taxon>Tracheophyta</taxon>
        <taxon>Spermatophyta</taxon>
        <taxon>Magnoliopsida</taxon>
        <taxon>Ranunculales</taxon>
        <taxon>Ranunculaceae</taxon>
        <taxon>Thalictroideae</taxon>
        <taxon>Aquilegia</taxon>
    </lineage>
</organism>
<dbReference type="Gene3D" id="3.40.50.2000">
    <property type="entry name" value="Glycogen Phosphorylase B"/>
    <property type="match status" value="2"/>
</dbReference>
<accession>A0A2G5CNW0</accession>